<evidence type="ECO:0000313" key="2">
    <source>
        <dbReference type="Proteomes" id="UP001157502"/>
    </source>
</evidence>
<organism evidence="1 2">
    <name type="scientific">Dallia pectoralis</name>
    <name type="common">Alaska blackfish</name>
    <dbReference type="NCBI Taxonomy" id="75939"/>
    <lineage>
        <taxon>Eukaryota</taxon>
        <taxon>Metazoa</taxon>
        <taxon>Chordata</taxon>
        <taxon>Craniata</taxon>
        <taxon>Vertebrata</taxon>
        <taxon>Euteleostomi</taxon>
        <taxon>Actinopterygii</taxon>
        <taxon>Neopterygii</taxon>
        <taxon>Teleostei</taxon>
        <taxon>Protacanthopterygii</taxon>
        <taxon>Esociformes</taxon>
        <taxon>Umbridae</taxon>
        <taxon>Dallia</taxon>
    </lineage>
</organism>
<protein>
    <submittedName>
        <fullName evidence="1">Uncharacterized protein</fullName>
    </submittedName>
</protein>
<evidence type="ECO:0000313" key="1">
    <source>
        <dbReference type="EMBL" id="KAJ7988754.1"/>
    </source>
</evidence>
<gene>
    <name evidence="1" type="ORF">DPEC_G00312500</name>
</gene>
<comment type="caution">
    <text evidence="1">The sequence shown here is derived from an EMBL/GenBank/DDBJ whole genome shotgun (WGS) entry which is preliminary data.</text>
</comment>
<name>A0ACC2FBR0_DALPE</name>
<dbReference type="EMBL" id="CM055757">
    <property type="protein sequence ID" value="KAJ7988754.1"/>
    <property type="molecule type" value="Genomic_DNA"/>
</dbReference>
<accession>A0ACC2FBR0</accession>
<reference evidence="1" key="1">
    <citation type="submission" date="2021-05" db="EMBL/GenBank/DDBJ databases">
        <authorList>
            <person name="Pan Q."/>
            <person name="Jouanno E."/>
            <person name="Zahm M."/>
            <person name="Klopp C."/>
            <person name="Cabau C."/>
            <person name="Louis A."/>
            <person name="Berthelot C."/>
            <person name="Parey E."/>
            <person name="Roest Crollius H."/>
            <person name="Montfort J."/>
            <person name="Robinson-Rechavi M."/>
            <person name="Bouchez O."/>
            <person name="Lampietro C."/>
            <person name="Lopez Roques C."/>
            <person name="Donnadieu C."/>
            <person name="Postlethwait J."/>
            <person name="Bobe J."/>
            <person name="Dillon D."/>
            <person name="Chandos A."/>
            <person name="von Hippel F."/>
            <person name="Guiguen Y."/>
        </authorList>
    </citation>
    <scope>NUCLEOTIDE SEQUENCE</scope>
    <source>
        <strain evidence="1">YG-Jan2019</strain>
    </source>
</reference>
<keyword evidence="2" id="KW-1185">Reference proteome</keyword>
<sequence length="75" mass="8117">MLLLDAADNAAVHNCLHLPFEMLATDVTAVNVTYITSFFTVAGPCNFDVMTADHCHPPLPTLLVLREAIHSVALI</sequence>
<proteinExistence type="predicted"/>
<dbReference type="Proteomes" id="UP001157502">
    <property type="component" value="Chromosome 30"/>
</dbReference>